<evidence type="ECO:0000313" key="2">
    <source>
        <dbReference type="Proteomes" id="UP000789831"/>
    </source>
</evidence>
<sequence length="60" mass="6748">MSLFRQVGRFPRSTFPKLFSTKTRITAKSASSFTPAEVKLLRVNFQPASFEDVIPATEDP</sequence>
<protein>
    <submittedName>
        <fullName evidence="1">1039_t:CDS:1</fullName>
    </submittedName>
</protein>
<evidence type="ECO:0000313" key="1">
    <source>
        <dbReference type="EMBL" id="CAG8662365.1"/>
    </source>
</evidence>
<gene>
    <name evidence="1" type="ORF">AGERDE_LOCUS11877</name>
</gene>
<dbReference type="OrthoDB" id="2408098at2759"/>
<comment type="caution">
    <text evidence="1">The sequence shown here is derived from an EMBL/GenBank/DDBJ whole genome shotgun (WGS) entry which is preliminary data.</text>
</comment>
<dbReference type="EMBL" id="CAJVPL010006083">
    <property type="protein sequence ID" value="CAG8662365.1"/>
    <property type="molecule type" value="Genomic_DNA"/>
</dbReference>
<reference evidence="1" key="1">
    <citation type="submission" date="2021-06" db="EMBL/GenBank/DDBJ databases">
        <authorList>
            <person name="Kallberg Y."/>
            <person name="Tangrot J."/>
            <person name="Rosling A."/>
        </authorList>
    </citation>
    <scope>NUCLEOTIDE SEQUENCE</scope>
    <source>
        <strain evidence="1">MT106</strain>
    </source>
</reference>
<keyword evidence="2" id="KW-1185">Reference proteome</keyword>
<organism evidence="1 2">
    <name type="scientific">Ambispora gerdemannii</name>
    <dbReference type="NCBI Taxonomy" id="144530"/>
    <lineage>
        <taxon>Eukaryota</taxon>
        <taxon>Fungi</taxon>
        <taxon>Fungi incertae sedis</taxon>
        <taxon>Mucoromycota</taxon>
        <taxon>Glomeromycotina</taxon>
        <taxon>Glomeromycetes</taxon>
        <taxon>Archaeosporales</taxon>
        <taxon>Ambisporaceae</taxon>
        <taxon>Ambispora</taxon>
    </lineage>
</organism>
<dbReference type="AlphaFoldDB" id="A0A9N9E6X5"/>
<dbReference type="Proteomes" id="UP000789831">
    <property type="component" value="Unassembled WGS sequence"/>
</dbReference>
<feature type="non-terminal residue" evidence="1">
    <location>
        <position position="60"/>
    </location>
</feature>
<accession>A0A9N9E6X5</accession>
<proteinExistence type="predicted"/>
<name>A0A9N9E6X5_9GLOM</name>